<sequence length="98" mass="10969">MIAISFARYSSETAFAARMARDAGCPVIAMTDSYAAPVAKGAAKVIISNSRNMGFFDSYVSFFSNMEKILVLVSKRNRKGNEERLMKMESYLRMTGQY</sequence>
<dbReference type="Pfam" id="PF01380">
    <property type="entry name" value="SIS"/>
    <property type="match status" value="1"/>
</dbReference>
<dbReference type="AlphaFoldDB" id="A0A645FL08"/>
<dbReference type="InterPro" id="IPR001347">
    <property type="entry name" value="SIS_dom"/>
</dbReference>
<dbReference type="GO" id="GO:0097367">
    <property type="term" value="F:carbohydrate derivative binding"/>
    <property type="evidence" value="ECO:0007669"/>
    <property type="project" value="InterPro"/>
</dbReference>
<gene>
    <name evidence="2" type="ORF">SDC9_162426</name>
</gene>
<dbReference type="Gene3D" id="3.40.50.10490">
    <property type="entry name" value="Glucose-6-phosphate isomerase like protein, domain 1"/>
    <property type="match status" value="1"/>
</dbReference>
<evidence type="ECO:0000259" key="1">
    <source>
        <dbReference type="Pfam" id="PF01380"/>
    </source>
</evidence>
<name>A0A645FL08_9ZZZZ</name>
<dbReference type="InterPro" id="IPR046348">
    <property type="entry name" value="SIS_dom_sf"/>
</dbReference>
<evidence type="ECO:0000313" key="2">
    <source>
        <dbReference type="EMBL" id="MPN15097.1"/>
    </source>
</evidence>
<dbReference type="PANTHER" id="PTHR30514">
    <property type="entry name" value="GLUCOKINASE"/>
    <property type="match status" value="1"/>
</dbReference>
<dbReference type="GO" id="GO:0003677">
    <property type="term" value="F:DNA binding"/>
    <property type="evidence" value="ECO:0007669"/>
    <property type="project" value="InterPro"/>
</dbReference>
<accession>A0A645FL08</accession>
<dbReference type="InterPro" id="IPR047640">
    <property type="entry name" value="RpiR-like"/>
</dbReference>
<feature type="domain" description="SIS" evidence="1">
    <location>
        <begin position="1"/>
        <end position="65"/>
    </location>
</feature>
<dbReference type="SUPFAM" id="SSF53697">
    <property type="entry name" value="SIS domain"/>
    <property type="match status" value="1"/>
</dbReference>
<dbReference type="EMBL" id="VSSQ01061804">
    <property type="protein sequence ID" value="MPN15097.1"/>
    <property type="molecule type" value="Genomic_DNA"/>
</dbReference>
<organism evidence="2">
    <name type="scientific">bioreactor metagenome</name>
    <dbReference type="NCBI Taxonomy" id="1076179"/>
    <lineage>
        <taxon>unclassified sequences</taxon>
        <taxon>metagenomes</taxon>
        <taxon>ecological metagenomes</taxon>
    </lineage>
</organism>
<proteinExistence type="predicted"/>
<comment type="caution">
    <text evidence="2">The sequence shown here is derived from an EMBL/GenBank/DDBJ whole genome shotgun (WGS) entry which is preliminary data.</text>
</comment>
<protein>
    <recommendedName>
        <fullName evidence="1">SIS domain-containing protein</fullName>
    </recommendedName>
</protein>
<dbReference type="GO" id="GO:0003700">
    <property type="term" value="F:DNA-binding transcription factor activity"/>
    <property type="evidence" value="ECO:0007669"/>
    <property type="project" value="InterPro"/>
</dbReference>
<reference evidence="2" key="1">
    <citation type="submission" date="2019-08" db="EMBL/GenBank/DDBJ databases">
        <authorList>
            <person name="Kucharzyk K."/>
            <person name="Murdoch R.W."/>
            <person name="Higgins S."/>
            <person name="Loffler F."/>
        </authorList>
    </citation>
    <scope>NUCLEOTIDE SEQUENCE</scope>
</reference>
<dbReference type="PANTHER" id="PTHR30514:SF18">
    <property type="entry name" value="RPIR-FAMILY TRANSCRIPTIONAL REGULATOR"/>
    <property type="match status" value="1"/>
</dbReference>
<dbReference type="GO" id="GO:1901135">
    <property type="term" value="P:carbohydrate derivative metabolic process"/>
    <property type="evidence" value="ECO:0007669"/>
    <property type="project" value="InterPro"/>
</dbReference>